<comment type="caution">
    <text evidence="1">The sequence shown here is derived from an EMBL/GenBank/DDBJ whole genome shotgun (WGS) entry which is preliminary data.</text>
</comment>
<evidence type="ECO:0008006" key="2">
    <source>
        <dbReference type="Google" id="ProtNLM"/>
    </source>
</evidence>
<reference evidence="1" key="1">
    <citation type="journal article" date="2019" name="Sci. Rep.">
        <title>Draft genome of Tanacetum cinerariifolium, the natural source of mosquito coil.</title>
        <authorList>
            <person name="Yamashiro T."/>
            <person name="Shiraishi A."/>
            <person name="Satake H."/>
            <person name="Nakayama K."/>
        </authorList>
    </citation>
    <scope>NUCLEOTIDE SEQUENCE</scope>
</reference>
<name>A0A6L2J222_TANCI</name>
<accession>A0A6L2J222</accession>
<evidence type="ECO:0000313" key="1">
    <source>
        <dbReference type="EMBL" id="GEU30670.1"/>
    </source>
</evidence>
<organism evidence="1">
    <name type="scientific">Tanacetum cinerariifolium</name>
    <name type="common">Dalmatian daisy</name>
    <name type="synonym">Chrysanthemum cinerariifolium</name>
    <dbReference type="NCBI Taxonomy" id="118510"/>
    <lineage>
        <taxon>Eukaryota</taxon>
        <taxon>Viridiplantae</taxon>
        <taxon>Streptophyta</taxon>
        <taxon>Embryophyta</taxon>
        <taxon>Tracheophyta</taxon>
        <taxon>Spermatophyta</taxon>
        <taxon>Magnoliopsida</taxon>
        <taxon>eudicotyledons</taxon>
        <taxon>Gunneridae</taxon>
        <taxon>Pentapetalae</taxon>
        <taxon>asterids</taxon>
        <taxon>campanulids</taxon>
        <taxon>Asterales</taxon>
        <taxon>Asteraceae</taxon>
        <taxon>Asteroideae</taxon>
        <taxon>Anthemideae</taxon>
        <taxon>Anthemidinae</taxon>
        <taxon>Tanacetum</taxon>
    </lineage>
</organism>
<dbReference type="EMBL" id="BKCJ010000177">
    <property type="protein sequence ID" value="GEU30670.1"/>
    <property type="molecule type" value="Genomic_DNA"/>
</dbReference>
<gene>
    <name evidence="1" type="ORF">Tci_002648</name>
</gene>
<proteinExistence type="predicted"/>
<sequence>MAPHTFVDTYNMIAFLTTSDASEGFDQIVDFLNAHMIQYALMVNPTIYVSCIKKFWTFVSIKKSNDIVRLQTLIDKKKVIITEDTIRQDLCLDDVAGIDCLPNEEIFAELARMGYEKPMVRNVDSPSMINAQVDDLSSHNTKYTSIALIQKVFANMRRIGKGFSGVNTPLFDGGCIQLGGWEIAELDADEDVTLVDAEEDMNTNVQGRLAESQAKVYNLDLQHAEKVLSMQDTDEAEPAKVEEVIEVVTAAKLITEVVTTTATNITTAQVPKGSAPRRKRGLVIQDLKETAIASVILHIEVKSKDKGKGILIEESKPLKRQAKIKQDEAFGRQLEAKLNANINWDEARKKMMIYLMNMVKFMMDLFKGMNYNDIRPIFEKHYNSIQDFLEKGKKEIEEEGSKIKGNSLNQDALKKQRINEEEQELKAHLVIIVNDDDDVFIEAAPLASKVNYQIHHENNKPYYNIIRADGTQKLFLSFITLLKNFNTKYLEKL</sequence>
<dbReference type="AlphaFoldDB" id="A0A6L2J222"/>
<protein>
    <recommendedName>
        <fullName evidence="2">Xylulose kinase-1</fullName>
    </recommendedName>
</protein>